<keyword evidence="2" id="KW-1185">Reference proteome</keyword>
<evidence type="ECO:0000313" key="1">
    <source>
        <dbReference type="EMBL" id="RDX71896.1"/>
    </source>
</evidence>
<gene>
    <name evidence="1" type="ORF">CR513_48695</name>
</gene>
<feature type="non-terminal residue" evidence="1">
    <location>
        <position position="1"/>
    </location>
</feature>
<dbReference type="AlphaFoldDB" id="A0A371F0S8"/>
<sequence length="63" mass="7404">MEEIRARAEKHIKAEENLADRLEVERQPFEQRELRLGFPKDKRGKPSTRLKPSHVTILRASLP</sequence>
<accession>A0A371F0S8</accession>
<evidence type="ECO:0000313" key="2">
    <source>
        <dbReference type="Proteomes" id="UP000257109"/>
    </source>
</evidence>
<name>A0A371F0S8_MUCPR</name>
<reference evidence="1" key="1">
    <citation type="submission" date="2018-05" db="EMBL/GenBank/DDBJ databases">
        <title>Draft genome of Mucuna pruriens seed.</title>
        <authorList>
            <person name="Nnadi N.E."/>
            <person name="Vos R."/>
            <person name="Hasami M.H."/>
            <person name="Devisetty U.K."/>
            <person name="Aguiy J.C."/>
        </authorList>
    </citation>
    <scope>NUCLEOTIDE SEQUENCE [LARGE SCALE GENOMIC DNA]</scope>
    <source>
        <strain evidence="1">JCA_2017</strain>
    </source>
</reference>
<protein>
    <submittedName>
        <fullName evidence="1">Uncharacterized protein</fullName>
    </submittedName>
</protein>
<dbReference type="OrthoDB" id="1434155at2759"/>
<dbReference type="EMBL" id="QJKJ01011148">
    <property type="protein sequence ID" value="RDX71896.1"/>
    <property type="molecule type" value="Genomic_DNA"/>
</dbReference>
<dbReference type="Proteomes" id="UP000257109">
    <property type="component" value="Unassembled WGS sequence"/>
</dbReference>
<proteinExistence type="predicted"/>
<comment type="caution">
    <text evidence="1">The sequence shown here is derived from an EMBL/GenBank/DDBJ whole genome shotgun (WGS) entry which is preliminary data.</text>
</comment>
<organism evidence="1 2">
    <name type="scientific">Mucuna pruriens</name>
    <name type="common">Velvet bean</name>
    <name type="synonym">Dolichos pruriens</name>
    <dbReference type="NCBI Taxonomy" id="157652"/>
    <lineage>
        <taxon>Eukaryota</taxon>
        <taxon>Viridiplantae</taxon>
        <taxon>Streptophyta</taxon>
        <taxon>Embryophyta</taxon>
        <taxon>Tracheophyta</taxon>
        <taxon>Spermatophyta</taxon>
        <taxon>Magnoliopsida</taxon>
        <taxon>eudicotyledons</taxon>
        <taxon>Gunneridae</taxon>
        <taxon>Pentapetalae</taxon>
        <taxon>rosids</taxon>
        <taxon>fabids</taxon>
        <taxon>Fabales</taxon>
        <taxon>Fabaceae</taxon>
        <taxon>Papilionoideae</taxon>
        <taxon>50 kb inversion clade</taxon>
        <taxon>NPAAA clade</taxon>
        <taxon>indigoferoid/millettioid clade</taxon>
        <taxon>Phaseoleae</taxon>
        <taxon>Mucuna</taxon>
    </lineage>
</organism>